<comment type="caution">
    <text evidence="1">The sequence shown here is derived from an EMBL/GenBank/DDBJ whole genome shotgun (WGS) entry which is preliminary data.</text>
</comment>
<dbReference type="EMBL" id="CAJHIA010000013">
    <property type="protein sequence ID" value="CAD6445035.1"/>
    <property type="molecule type" value="Genomic_DNA"/>
</dbReference>
<evidence type="ECO:0000313" key="2">
    <source>
        <dbReference type="Proteomes" id="UP000624404"/>
    </source>
</evidence>
<dbReference type="AlphaFoldDB" id="A0A8H2ZSM4"/>
<evidence type="ECO:0000313" key="1">
    <source>
        <dbReference type="EMBL" id="CAD6445035.1"/>
    </source>
</evidence>
<protein>
    <submittedName>
        <fullName evidence="1">8ed8118d-96e3-47f8-8cbc-1075f08b03a1-CDS</fullName>
    </submittedName>
</protein>
<reference evidence="1" key="1">
    <citation type="submission" date="2020-10" db="EMBL/GenBank/DDBJ databases">
        <authorList>
            <person name="Kusch S."/>
        </authorList>
    </citation>
    <scope>NUCLEOTIDE SEQUENCE</scope>
    <source>
        <strain evidence="1">SwB9</strain>
    </source>
</reference>
<keyword evidence="2" id="KW-1185">Reference proteome</keyword>
<sequence>MSGFTFHFDNPVIRGSRFLIRATLGNHPYFLANWDGAVATSRIVPTPGGGIELITIRVNGQAVAFEMDSFNALECFEFLNRRLPPALRPAPISRAAEMQILYLSRHFG</sequence>
<accession>A0A8H2ZSM4</accession>
<name>A0A8H2ZSM4_9HELO</name>
<dbReference type="OrthoDB" id="3561875at2759"/>
<dbReference type="Proteomes" id="UP000624404">
    <property type="component" value="Unassembled WGS sequence"/>
</dbReference>
<proteinExistence type="predicted"/>
<organism evidence="1 2">
    <name type="scientific">Sclerotinia trifoliorum</name>
    <dbReference type="NCBI Taxonomy" id="28548"/>
    <lineage>
        <taxon>Eukaryota</taxon>
        <taxon>Fungi</taxon>
        <taxon>Dikarya</taxon>
        <taxon>Ascomycota</taxon>
        <taxon>Pezizomycotina</taxon>
        <taxon>Leotiomycetes</taxon>
        <taxon>Helotiales</taxon>
        <taxon>Sclerotiniaceae</taxon>
        <taxon>Sclerotinia</taxon>
    </lineage>
</organism>
<gene>
    <name evidence="1" type="ORF">SCLTRI_LOCUS4827</name>
</gene>